<feature type="non-terminal residue" evidence="1">
    <location>
        <position position="1"/>
    </location>
</feature>
<dbReference type="AlphaFoldDB" id="X1DU82"/>
<dbReference type="EMBL" id="BART01037864">
    <property type="protein sequence ID" value="GAH11810.1"/>
    <property type="molecule type" value="Genomic_DNA"/>
</dbReference>
<gene>
    <name evidence="1" type="ORF">S01H4_63127</name>
</gene>
<feature type="non-terminal residue" evidence="1">
    <location>
        <position position="145"/>
    </location>
</feature>
<evidence type="ECO:0000313" key="1">
    <source>
        <dbReference type="EMBL" id="GAH11810.1"/>
    </source>
</evidence>
<proteinExistence type="predicted"/>
<name>X1DU82_9ZZZZ</name>
<reference evidence="1" key="1">
    <citation type="journal article" date="2014" name="Front. Microbiol.">
        <title>High frequency of phylogenetically diverse reductive dehalogenase-homologous genes in deep subseafloor sedimentary metagenomes.</title>
        <authorList>
            <person name="Kawai M."/>
            <person name="Futagami T."/>
            <person name="Toyoda A."/>
            <person name="Takaki Y."/>
            <person name="Nishi S."/>
            <person name="Hori S."/>
            <person name="Arai W."/>
            <person name="Tsubouchi T."/>
            <person name="Morono Y."/>
            <person name="Uchiyama I."/>
            <person name="Ito T."/>
            <person name="Fujiyama A."/>
            <person name="Inagaki F."/>
            <person name="Takami H."/>
        </authorList>
    </citation>
    <scope>NUCLEOTIDE SEQUENCE</scope>
    <source>
        <strain evidence="1">Expedition CK06-06</strain>
    </source>
</reference>
<accession>X1DU82</accession>
<organism evidence="1">
    <name type="scientific">marine sediment metagenome</name>
    <dbReference type="NCBI Taxonomy" id="412755"/>
    <lineage>
        <taxon>unclassified sequences</taxon>
        <taxon>metagenomes</taxon>
        <taxon>ecological metagenomes</taxon>
    </lineage>
</organism>
<comment type="caution">
    <text evidence="1">The sequence shown here is derived from an EMBL/GenBank/DDBJ whole genome shotgun (WGS) entry which is preliminary data.</text>
</comment>
<protein>
    <submittedName>
        <fullName evidence="1">Uncharacterized protein</fullName>
    </submittedName>
</protein>
<sequence length="145" mass="15684">SASDLQNITFDDVSFKKAFGTRALGSTDVTPLSGSLMGFGVFHKDATVPKLMAFTTTDVYYYDTGVGHFFNITKGLVIEDCEDNWEDNANATSILSTAPPWRGSESVQVTIDAIFAFPGVAAYENFGVASTDLTTYTHLSLMIKS</sequence>